<feature type="transmembrane region" description="Helical" evidence="6">
    <location>
        <begin position="286"/>
        <end position="311"/>
    </location>
</feature>
<keyword evidence="5 6" id="KW-0472">Membrane</keyword>
<evidence type="ECO:0000256" key="2">
    <source>
        <dbReference type="ARBA" id="ARBA00022475"/>
    </source>
</evidence>
<dbReference type="SUPFAM" id="SSF55073">
    <property type="entry name" value="Nucleotide cyclase"/>
    <property type="match status" value="1"/>
</dbReference>
<dbReference type="InterPro" id="IPR043128">
    <property type="entry name" value="Rev_trsase/Diguanyl_cyclase"/>
</dbReference>
<protein>
    <submittedName>
        <fullName evidence="9">Diguanylate cyclase/phosphodiesterase</fullName>
    </submittedName>
</protein>
<evidence type="ECO:0000313" key="10">
    <source>
        <dbReference type="Proteomes" id="UP000295773"/>
    </source>
</evidence>
<dbReference type="InterPro" id="IPR033479">
    <property type="entry name" value="dCache_1"/>
</dbReference>
<dbReference type="SMART" id="SM00052">
    <property type="entry name" value="EAL"/>
    <property type="match status" value="1"/>
</dbReference>
<organism evidence="9 10">
    <name type="scientific">Longicatena caecimuris</name>
    <dbReference type="NCBI Taxonomy" id="1796635"/>
    <lineage>
        <taxon>Bacteria</taxon>
        <taxon>Bacillati</taxon>
        <taxon>Bacillota</taxon>
        <taxon>Erysipelotrichia</taxon>
        <taxon>Erysipelotrichales</taxon>
        <taxon>Erysipelotrichaceae</taxon>
        <taxon>Longicatena</taxon>
    </lineage>
</organism>
<dbReference type="InterPro" id="IPR029787">
    <property type="entry name" value="Nucleotide_cyclase"/>
</dbReference>
<dbReference type="Pfam" id="PF00990">
    <property type="entry name" value="GGDEF"/>
    <property type="match status" value="1"/>
</dbReference>
<dbReference type="Proteomes" id="UP000295773">
    <property type="component" value="Unassembled WGS sequence"/>
</dbReference>
<dbReference type="GO" id="GO:0071111">
    <property type="term" value="F:cyclic-guanylate-specific phosphodiesterase activity"/>
    <property type="evidence" value="ECO:0007669"/>
    <property type="project" value="InterPro"/>
</dbReference>
<sequence>MLKNIWMNKKQRKMMGFSTVVIIVFIISLSFLLTQKGKDIVNTEVNNYLHEISQQTSYKVTQRVETNFSYLATLSNSLAYLDESAYEAYLYDAYEGGAFEWIGTVDHKGMLKVKNHPLKDVSQLTCVAKAMHGQASVSDKLLKIFDEKGAVYAVPYKGKDNNISAIVGWIPPETMKLLLNTESFSGTGFSHIIAKNGDYILHSKNKNALIDGDNFLNIFQQKAEITSSMTFQKFCQDIANRKKGTITFKVNGDNMRTLTYTPLDNCDWYLLSIVPSTMYSQNIQNFISLAIAVLALGIAVVFFIFIAFLLYTSNKKNKEITNIAYIDPITQGFTQVRFEKELLDRAKDFVPYTFISLDLRKFKLINASFGSENGDKVLRHVYVCIKKHLAKDEFVTRVNADNFNIYLHTIDEGKIKERLHSIADEINKYNQERQLPYYIPLSCGCYIVKDDAQELIVVRDKANIARKTNKNIPNYYLCNIVFYNDLEHQILLKEKEMENMMEKALDEEEFIIYLQPKVSLKTGKIIGSEALVRWDSPEKGLIPPDDFIPFFEKNDFIIKLDMYVFEVVCKILRKWIDEGKIAHPISVNLSRNHIHHPNFLEEYRKIQQKYEMPDQYIEIELTETVVFENLEMLKTIIDEIHKYGYKCSMDDFGSGYSSLNVLKEIPVDILKLDRVFFSSENDKRGEDIVETVISLAKKLGMETIAEGIETIPQVELLKSMESDAIQGYVFSKPVPVDQFETLVQDDPEMMSV</sequence>
<comment type="caution">
    <text evidence="9">The sequence shown here is derived from an EMBL/GenBank/DDBJ whole genome shotgun (WGS) entry which is preliminary data.</text>
</comment>
<evidence type="ECO:0000259" key="8">
    <source>
        <dbReference type="PROSITE" id="PS50887"/>
    </source>
</evidence>
<dbReference type="AlphaFoldDB" id="A0A4V2VIW4"/>
<keyword evidence="10" id="KW-1185">Reference proteome</keyword>
<evidence type="ECO:0000256" key="4">
    <source>
        <dbReference type="ARBA" id="ARBA00022989"/>
    </source>
</evidence>
<name>A0A4V2VIW4_9FIRM</name>
<dbReference type="CDD" id="cd01948">
    <property type="entry name" value="EAL"/>
    <property type="match status" value="1"/>
</dbReference>
<dbReference type="PANTHER" id="PTHR33121:SF71">
    <property type="entry name" value="OXYGEN SENSOR PROTEIN DOSP"/>
    <property type="match status" value="1"/>
</dbReference>
<feature type="domain" description="GGDEF" evidence="8">
    <location>
        <begin position="350"/>
        <end position="485"/>
    </location>
</feature>
<feature type="domain" description="EAL" evidence="7">
    <location>
        <begin position="494"/>
        <end position="747"/>
    </location>
</feature>
<evidence type="ECO:0000256" key="1">
    <source>
        <dbReference type="ARBA" id="ARBA00004651"/>
    </source>
</evidence>
<dbReference type="RefSeq" id="WP_132225642.1">
    <property type="nucleotide sequence ID" value="NZ_JANKBG010000026.1"/>
</dbReference>
<proteinExistence type="predicted"/>
<evidence type="ECO:0000256" key="6">
    <source>
        <dbReference type="SAM" id="Phobius"/>
    </source>
</evidence>
<dbReference type="PROSITE" id="PS50883">
    <property type="entry name" value="EAL"/>
    <property type="match status" value="1"/>
</dbReference>
<dbReference type="PROSITE" id="PS50887">
    <property type="entry name" value="GGDEF"/>
    <property type="match status" value="1"/>
</dbReference>
<dbReference type="Gene3D" id="3.20.20.450">
    <property type="entry name" value="EAL domain"/>
    <property type="match status" value="1"/>
</dbReference>
<dbReference type="Pfam" id="PF00563">
    <property type="entry name" value="EAL"/>
    <property type="match status" value="1"/>
</dbReference>
<comment type="subcellular location">
    <subcellularLocation>
        <location evidence="1">Cell membrane</location>
        <topology evidence="1">Multi-pass membrane protein</topology>
    </subcellularLocation>
</comment>
<dbReference type="EMBL" id="SMBP01000026">
    <property type="protein sequence ID" value="TCU53705.1"/>
    <property type="molecule type" value="Genomic_DNA"/>
</dbReference>
<dbReference type="InterPro" id="IPR000160">
    <property type="entry name" value="GGDEF_dom"/>
</dbReference>
<dbReference type="InterPro" id="IPR035919">
    <property type="entry name" value="EAL_sf"/>
</dbReference>
<evidence type="ECO:0000259" key="7">
    <source>
        <dbReference type="PROSITE" id="PS50883"/>
    </source>
</evidence>
<evidence type="ECO:0000313" key="9">
    <source>
        <dbReference type="EMBL" id="TCU53705.1"/>
    </source>
</evidence>
<gene>
    <name evidence="9" type="ORF">EDD61_1262</name>
</gene>
<dbReference type="Gene3D" id="3.30.450.20">
    <property type="entry name" value="PAS domain"/>
    <property type="match status" value="1"/>
</dbReference>
<accession>A0A4V2VIW4</accession>
<dbReference type="PANTHER" id="PTHR33121">
    <property type="entry name" value="CYCLIC DI-GMP PHOSPHODIESTERASE PDEF"/>
    <property type="match status" value="1"/>
</dbReference>
<dbReference type="Pfam" id="PF02743">
    <property type="entry name" value="dCache_1"/>
    <property type="match status" value="1"/>
</dbReference>
<reference evidence="9 10" key="1">
    <citation type="submission" date="2019-03" db="EMBL/GenBank/DDBJ databases">
        <title>Genomic Encyclopedia of Type Strains, Phase IV (KMG-IV): sequencing the most valuable type-strain genomes for metagenomic binning, comparative biology and taxonomic classification.</title>
        <authorList>
            <person name="Goeker M."/>
        </authorList>
    </citation>
    <scope>NUCLEOTIDE SEQUENCE [LARGE SCALE GENOMIC DNA]</scope>
    <source>
        <strain evidence="9 10">DSM 29481</strain>
    </source>
</reference>
<dbReference type="Gene3D" id="3.30.70.270">
    <property type="match status" value="1"/>
</dbReference>
<dbReference type="SUPFAM" id="SSF141868">
    <property type="entry name" value="EAL domain-like"/>
    <property type="match status" value="1"/>
</dbReference>
<dbReference type="NCBIfam" id="TIGR00254">
    <property type="entry name" value="GGDEF"/>
    <property type="match status" value="1"/>
</dbReference>
<dbReference type="SMART" id="SM00267">
    <property type="entry name" value="GGDEF"/>
    <property type="match status" value="1"/>
</dbReference>
<keyword evidence="4 6" id="KW-1133">Transmembrane helix</keyword>
<dbReference type="InterPro" id="IPR001633">
    <property type="entry name" value="EAL_dom"/>
</dbReference>
<dbReference type="GO" id="GO:0005886">
    <property type="term" value="C:plasma membrane"/>
    <property type="evidence" value="ECO:0007669"/>
    <property type="project" value="UniProtKB-SubCell"/>
</dbReference>
<evidence type="ECO:0000256" key="5">
    <source>
        <dbReference type="ARBA" id="ARBA00023136"/>
    </source>
</evidence>
<dbReference type="InterPro" id="IPR050706">
    <property type="entry name" value="Cyclic-di-GMP_PDE-like"/>
</dbReference>
<evidence type="ECO:0000256" key="3">
    <source>
        <dbReference type="ARBA" id="ARBA00022692"/>
    </source>
</evidence>
<keyword evidence="3 6" id="KW-0812">Transmembrane</keyword>
<keyword evidence="2" id="KW-1003">Cell membrane</keyword>